<sequence length="236" mass="24952">MDDAYAIQDIAIGLYPAEVGGWKVGLIAPALRAELGAERLAGPVFKNNIWTIGAGETFPLPVIPNGFAAAEAEFIVRVAKDAPADKVDWSYEDAEEYVGAIHIGFELAGSPLPDINGMGPRVVASDFGNNAGLIVGPEIKDWREKGWENMPCETWIDDKLIGSGTAASIPGSPVEAFRFLIENCARRGHPLKAGDLITTGAATGVHEIFLGQSTVVRFGEYGEIACSTVKAEPAAA</sequence>
<name>A0AB39KS08_9CAUL</name>
<protein>
    <submittedName>
        <fullName evidence="3">Fumarylacetoacetate hydrolase family protein</fullName>
    </submittedName>
</protein>
<gene>
    <name evidence="3" type="ORF">ABOZ73_16685</name>
</gene>
<dbReference type="InterPro" id="IPR011234">
    <property type="entry name" value="Fumarylacetoacetase-like_C"/>
</dbReference>
<dbReference type="EMBL" id="CP158375">
    <property type="protein sequence ID" value="XDO96390.1"/>
    <property type="molecule type" value="Genomic_DNA"/>
</dbReference>
<feature type="domain" description="Fumarylacetoacetase-like C-terminal" evidence="2">
    <location>
        <begin position="51"/>
        <end position="220"/>
    </location>
</feature>
<proteinExistence type="predicted"/>
<keyword evidence="3" id="KW-0378">Hydrolase</keyword>
<accession>A0AB39KS08</accession>
<evidence type="ECO:0000256" key="1">
    <source>
        <dbReference type="ARBA" id="ARBA00023239"/>
    </source>
</evidence>
<dbReference type="Pfam" id="PF01557">
    <property type="entry name" value="FAA_hydrolase"/>
    <property type="match status" value="1"/>
</dbReference>
<evidence type="ECO:0000313" key="3">
    <source>
        <dbReference type="EMBL" id="XDO96390.1"/>
    </source>
</evidence>
<dbReference type="GO" id="GO:0008684">
    <property type="term" value="F:2-oxopent-4-enoate hydratase activity"/>
    <property type="evidence" value="ECO:0007669"/>
    <property type="project" value="TreeGrafter"/>
</dbReference>
<dbReference type="PANTHER" id="PTHR30143">
    <property type="entry name" value="ACID HYDRATASE"/>
    <property type="match status" value="1"/>
</dbReference>
<organism evidence="3">
    <name type="scientific">Caulobacter sp. 73W</name>
    <dbReference type="NCBI Taxonomy" id="3161137"/>
    <lineage>
        <taxon>Bacteria</taxon>
        <taxon>Pseudomonadati</taxon>
        <taxon>Pseudomonadota</taxon>
        <taxon>Alphaproteobacteria</taxon>
        <taxon>Caulobacterales</taxon>
        <taxon>Caulobacteraceae</taxon>
        <taxon>Caulobacter</taxon>
    </lineage>
</organism>
<dbReference type="PANTHER" id="PTHR30143:SF0">
    <property type="entry name" value="2-KETO-4-PENTENOATE HYDRATASE"/>
    <property type="match status" value="1"/>
</dbReference>
<dbReference type="Gene3D" id="3.90.850.10">
    <property type="entry name" value="Fumarylacetoacetase-like, C-terminal domain"/>
    <property type="match status" value="1"/>
</dbReference>
<dbReference type="InterPro" id="IPR036663">
    <property type="entry name" value="Fumarylacetoacetase_C_sf"/>
</dbReference>
<reference evidence="3" key="1">
    <citation type="submission" date="2024-06" db="EMBL/GenBank/DDBJ databases">
        <title>Caulobacter inopinatus, sp. nov.</title>
        <authorList>
            <person name="Donachie S.P."/>
        </authorList>
    </citation>
    <scope>NUCLEOTIDE SEQUENCE</scope>
    <source>
        <strain evidence="3">73W</strain>
    </source>
</reference>
<dbReference type="GO" id="GO:0016787">
    <property type="term" value="F:hydrolase activity"/>
    <property type="evidence" value="ECO:0007669"/>
    <property type="project" value="UniProtKB-KW"/>
</dbReference>
<dbReference type="InterPro" id="IPR050772">
    <property type="entry name" value="Hydratase-Decarb/MhpD_sf"/>
</dbReference>
<evidence type="ECO:0000259" key="2">
    <source>
        <dbReference type="Pfam" id="PF01557"/>
    </source>
</evidence>
<dbReference type="AlphaFoldDB" id="A0AB39KS08"/>
<dbReference type="GO" id="GO:0005737">
    <property type="term" value="C:cytoplasm"/>
    <property type="evidence" value="ECO:0007669"/>
    <property type="project" value="TreeGrafter"/>
</dbReference>
<keyword evidence="1" id="KW-0456">Lyase</keyword>
<dbReference type="RefSeq" id="WP_369059242.1">
    <property type="nucleotide sequence ID" value="NZ_CP158375.1"/>
</dbReference>
<dbReference type="SUPFAM" id="SSF56529">
    <property type="entry name" value="FAH"/>
    <property type="match status" value="1"/>
</dbReference>